<comment type="caution">
    <text evidence="1">The sequence shown here is derived from an EMBL/GenBank/DDBJ whole genome shotgun (WGS) entry which is preliminary data.</text>
</comment>
<organism evidence="1 2">
    <name type="scientific">Chitinophaga hostae</name>
    <dbReference type="NCBI Taxonomy" id="2831022"/>
    <lineage>
        <taxon>Bacteria</taxon>
        <taxon>Pseudomonadati</taxon>
        <taxon>Bacteroidota</taxon>
        <taxon>Chitinophagia</taxon>
        <taxon>Chitinophagales</taxon>
        <taxon>Chitinophagaceae</taxon>
        <taxon>Chitinophaga</taxon>
    </lineage>
</organism>
<dbReference type="EMBL" id="JAGTXB010000009">
    <property type="protein sequence ID" value="MBS0029471.1"/>
    <property type="molecule type" value="Genomic_DNA"/>
</dbReference>
<gene>
    <name evidence="1" type="ORF">KE626_19255</name>
</gene>
<evidence type="ECO:0000313" key="2">
    <source>
        <dbReference type="Proteomes" id="UP000676386"/>
    </source>
</evidence>
<name>A0ABS5J2L1_9BACT</name>
<evidence type="ECO:0000313" key="1">
    <source>
        <dbReference type="EMBL" id="MBS0029471.1"/>
    </source>
</evidence>
<dbReference type="RefSeq" id="WP_211974558.1">
    <property type="nucleotide sequence ID" value="NZ_CBFHAM010000016.1"/>
</dbReference>
<accession>A0ABS5J2L1</accession>
<keyword evidence="2" id="KW-1185">Reference proteome</keyword>
<dbReference type="Proteomes" id="UP000676386">
    <property type="component" value="Unassembled WGS sequence"/>
</dbReference>
<protein>
    <submittedName>
        <fullName evidence="1">Uncharacterized protein</fullName>
    </submittedName>
</protein>
<sequence length="168" mass="20201">MDDFFRSIIEDINEEELSLKFKVGQFDPQLIKISTDQTPFFAYDYLNFKIEEFSFHHLDFLHEDYKIYFSQVKKISKIPLNDLINYHKHSEHFHISPPNSRMRELLKEIFNKSRLRPEETPDVGQFHLYTPNDGSNKAPRIHFFVGPLAVFYIILYDPYHQIYPIKKV</sequence>
<reference evidence="1 2" key="1">
    <citation type="submission" date="2021-04" db="EMBL/GenBank/DDBJ databases">
        <title>Chitinophaga sp. nov., isolated from the rhizosphere soil.</title>
        <authorList>
            <person name="He S."/>
        </authorList>
    </citation>
    <scope>NUCLEOTIDE SEQUENCE [LARGE SCALE GENOMIC DNA]</scope>
    <source>
        <strain evidence="1 2">2R12</strain>
    </source>
</reference>
<proteinExistence type="predicted"/>